<organism evidence="3 4">
    <name type="scientific">Pedobacter cryophilus</name>
    <dbReference type="NCBI Taxonomy" id="2571271"/>
    <lineage>
        <taxon>Bacteria</taxon>
        <taxon>Pseudomonadati</taxon>
        <taxon>Bacteroidota</taxon>
        <taxon>Sphingobacteriia</taxon>
        <taxon>Sphingobacteriales</taxon>
        <taxon>Sphingobacteriaceae</taxon>
        <taxon>Pedobacter</taxon>
    </lineage>
</organism>
<dbReference type="Gene3D" id="1.50.10.10">
    <property type="match status" value="1"/>
</dbReference>
<dbReference type="SUPFAM" id="SSF52317">
    <property type="entry name" value="Class I glutamine amidotransferase-like"/>
    <property type="match status" value="1"/>
</dbReference>
<evidence type="ECO:0000256" key="2">
    <source>
        <dbReference type="SAM" id="SignalP"/>
    </source>
</evidence>
<comment type="caution">
    <text evidence="3">The sequence shown here is derived from an EMBL/GenBank/DDBJ whole genome shotgun (WGS) entry which is preliminary data.</text>
</comment>
<dbReference type="InterPro" id="IPR010905">
    <property type="entry name" value="Glyco_hydro_88"/>
</dbReference>
<evidence type="ECO:0000313" key="4">
    <source>
        <dbReference type="Proteomes" id="UP000308181"/>
    </source>
</evidence>
<evidence type="ECO:0000313" key="3">
    <source>
        <dbReference type="EMBL" id="TKC00495.1"/>
    </source>
</evidence>
<dbReference type="EMBL" id="SWBP01000001">
    <property type="protein sequence ID" value="TKC00495.1"/>
    <property type="molecule type" value="Genomic_DNA"/>
</dbReference>
<feature type="signal peptide" evidence="2">
    <location>
        <begin position="1"/>
        <end position="22"/>
    </location>
</feature>
<dbReference type="Proteomes" id="UP000308181">
    <property type="component" value="Unassembled WGS sequence"/>
</dbReference>
<dbReference type="InterPro" id="IPR029062">
    <property type="entry name" value="Class_I_gatase-like"/>
</dbReference>
<keyword evidence="2" id="KW-0732">Signal</keyword>
<dbReference type="AlphaFoldDB" id="A0A4U1C5D7"/>
<keyword evidence="4" id="KW-1185">Reference proteome</keyword>
<accession>A0A4U1C5D7</accession>
<reference evidence="3 4" key="1">
    <citation type="submission" date="2019-04" db="EMBL/GenBank/DDBJ databases">
        <title>Pedobacter sp. AR-3-17 sp. nov., isolated from Arctic soil.</title>
        <authorList>
            <person name="Dahal R.H."/>
            <person name="Kim D.-U."/>
        </authorList>
    </citation>
    <scope>NUCLEOTIDE SEQUENCE [LARGE SCALE GENOMIC DNA]</scope>
    <source>
        <strain evidence="3 4">AR-3-17</strain>
    </source>
</reference>
<dbReference type="OrthoDB" id="6381507at2"/>
<dbReference type="InterPro" id="IPR012341">
    <property type="entry name" value="6hp_glycosidase-like_sf"/>
</dbReference>
<name>A0A4U1C5D7_9SPHI</name>
<evidence type="ECO:0000256" key="1">
    <source>
        <dbReference type="ARBA" id="ARBA00022801"/>
    </source>
</evidence>
<protein>
    <submittedName>
        <fullName evidence="3">Glycoside hydrolase family 88 protein</fullName>
    </submittedName>
</protein>
<dbReference type="InterPro" id="IPR008928">
    <property type="entry name" value="6-hairpin_glycosidase_sf"/>
</dbReference>
<feature type="chain" id="PRO_5020702398" evidence="2">
    <location>
        <begin position="23"/>
        <end position="646"/>
    </location>
</feature>
<dbReference type="InterPro" id="IPR052043">
    <property type="entry name" value="PolySaccharide_Degr_Enz"/>
</dbReference>
<dbReference type="Gene3D" id="3.40.50.880">
    <property type="match status" value="1"/>
</dbReference>
<dbReference type="PROSITE" id="PS51257">
    <property type="entry name" value="PROKAR_LIPOPROTEIN"/>
    <property type="match status" value="1"/>
</dbReference>
<dbReference type="PANTHER" id="PTHR33886:SF8">
    <property type="entry name" value="UNSATURATED RHAMNOGALACTURONAN HYDROLASE (EUROFUNG)"/>
    <property type="match status" value="1"/>
</dbReference>
<dbReference type="SUPFAM" id="SSF48208">
    <property type="entry name" value="Six-hairpin glycosidases"/>
    <property type="match status" value="1"/>
</dbReference>
<keyword evidence="1 3" id="KW-0378">Hydrolase</keyword>
<gene>
    <name evidence="3" type="ORF">FA046_02110</name>
</gene>
<dbReference type="RefSeq" id="WP_136824703.1">
    <property type="nucleotide sequence ID" value="NZ_SWBP01000001.1"/>
</dbReference>
<dbReference type="GO" id="GO:0005975">
    <property type="term" value="P:carbohydrate metabolic process"/>
    <property type="evidence" value="ECO:0007669"/>
    <property type="project" value="InterPro"/>
</dbReference>
<sequence length="646" mass="72765">MNHFQKYSVALLILLTVVSSCASYKTANVKDQKSLSEEMAKTVLVKWPFPIENESRPLKWTYETGVYLEGVSNVWKRTGNGDYYNYVQRSMDNFVGEDGKIKTYKLEDYNIDNVRTGRSLLLMYQVTGKKKYYTAAAELRKQLKDHPRTKGGSFWHKKIYPHQVWLDGLYMGMPFLAEWAAEFHEPEAFDDIANQFIHIESVARDANSGLIYHGWDESKEQAWANKTTGNSPHFWGRAMGWYGMALVDVLDNFPANHPKRKDLIAILERFSTAIEKSQDAKSGLWYQVMDKPTGKGNYLEASAANMFVYALAKGVRLGYLPSKFESVAAKAYKGIQKEFLEVDDKGLLHLNGTVSVAGLGGKPYRDGSYEYYLSEKVIQDDAKGMGAFILASNEMELRNIPAVGNGKTVMLDNYFNNEFRIDITGKKESFHYVWDEWDNNGFGLLGESIRNMGAKTETLKDAPTLSNLGKADVYIIVDPDTKKETEKPNFMDATSITNITNWVKNGGVLLLLANDSTNAELDRFNGLSKAFGIEFKKEMKNPVIGTQYEMGMISIPKGNMVFPSGPNAYLKEISTLNLTAPATPVVTHKGDVVMAISKLGKGTVFAVGDPWLYNEYIDGRRLSDSFQNLTATKELMEWLLKQVPKK</sequence>
<dbReference type="PANTHER" id="PTHR33886">
    <property type="entry name" value="UNSATURATED RHAMNOGALACTURONAN HYDROLASE (EUROFUNG)"/>
    <property type="match status" value="1"/>
</dbReference>
<dbReference type="Pfam" id="PF07470">
    <property type="entry name" value="Glyco_hydro_88"/>
    <property type="match status" value="1"/>
</dbReference>
<proteinExistence type="predicted"/>
<dbReference type="GO" id="GO:0016787">
    <property type="term" value="F:hydrolase activity"/>
    <property type="evidence" value="ECO:0007669"/>
    <property type="project" value="UniProtKB-KW"/>
</dbReference>